<sequence length="557" mass="61084">MTGGEDRVRERPVRPDPRRRLRSRRLALAWRRTARWAVRAARPLVDRYRASLQLRVVSSTLIASTVLVLIFSFVVAGSVTSGLLAERKDTAVEETLNAVERAAEQLGTYTSSSDTALATAMQRIVNELAEDPVYAPVIMLRTADGDVTRSHPSSSDVQPSAELQEDVASGKTAAQYGNFALEGEGAMPYLVVGSYIDLSLDFELYAFYPLESQQDAISLLRTNLALAGVALVLLLGVIAALVTRLVVTPVREAARTSQRLAAGLLHERMEVRGSDDLARLAGSFNLMAENLQSQIRRLEEMSMMQRRFTSDVSHELRTPLATIRMAADLLYDNRDDFDPVTKRSTELLQHEIDRFEDLLQELLEISRFDSGFASLEVDAVDVGRIAEDVVEGLSHLASECGVEVTVSRPKRRVIAEVDPRRVQRILRNLVSNAIEHAEGKPVRVTVAESDTAVAVAVRDRGVGLKPGHADRVFDRFWRADPSRNRRTGGTGLGLAISLEDAKLHSGTLQAVGEQGKGTLFVLTLPLQAGNRVITSPIPLRLDGPRSAGKEAARATQD</sequence>
<dbReference type="GO" id="GO:0000155">
    <property type="term" value="F:phosphorelay sensor kinase activity"/>
    <property type="evidence" value="ECO:0007669"/>
    <property type="project" value="InterPro"/>
</dbReference>
<dbReference type="InterPro" id="IPR003661">
    <property type="entry name" value="HisK_dim/P_dom"/>
</dbReference>
<dbReference type="EC" id="2.7.13.3" evidence="3"/>
<evidence type="ECO:0000256" key="7">
    <source>
        <dbReference type="ARBA" id="ARBA00022692"/>
    </source>
</evidence>
<keyword evidence="11 16" id="KW-1133">Transmembrane helix</keyword>
<dbReference type="FunFam" id="3.30.565.10:FF:000013">
    <property type="entry name" value="Two-component sensor histidine kinase"/>
    <property type="match status" value="1"/>
</dbReference>
<dbReference type="PANTHER" id="PTHR42878:SF7">
    <property type="entry name" value="SENSOR HISTIDINE KINASE GLRK"/>
    <property type="match status" value="1"/>
</dbReference>
<evidence type="ECO:0000256" key="1">
    <source>
        <dbReference type="ARBA" id="ARBA00000085"/>
    </source>
</evidence>
<evidence type="ECO:0000256" key="13">
    <source>
        <dbReference type="ARBA" id="ARBA00023136"/>
    </source>
</evidence>
<dbReference type="SUPFAM" id="SSF158472">
    <property type="entry name" value="HAMP domain-like"/>
    <property type="match status" value="1"/>
</dbReference>
<proteinExistence type="predicted"/>
<dbReference type="Gene3D" id="1.10.287.130">
    <property type="match status" value="1"/>
</dbReference>
<evidence type="ECO:0000256" key="12">
    <source>
        <dbReference type="ARBA" id="ARBA00023012"/>
    </source>
</evidence>
<dbReference type="InterPro" id="IPR036097">
    <property type="entry name" value="HisK_dim/P_sf"/>
</dbReference>
<dbReference type="SMART" id="SM00388">
    <property type="entry name" value="HisKA"/>
    <property type="match status" value="1"/>
</dbReference>
<dbReference type="Pfam" id="PF00672">
    <property type="entry name" value="HAMP"/>
    <property type="match status" value="1"/>
</dbReference>
<keyword evidence="9 19" id="KW-0418">Kinase</keyword>
<dbReference type="Pfam" id="PF00512">
    <property type="entry name" value="HisKA"/>
    <property type="match status" value="1"/>
</dbReference>
<dbReference type="InterPro" id="IPR003660">
    <property type="entry name" value="HAMP_dom"/>
</dbReference>
<evidence type="ECO:0000256" key="2">
    <source>
        <dbReference type="ARBA" id="ARBA00004651"/>
    </source>
</evidence>
<evidence type="ECO:0000313" key="20">
    <source>
        <dbReference type="Proteomes" id="UP000198662"/>
    </source>
</evidence>
<accession>A0A1G9GKL0</accession>
<comment type="catalytic activity">
    <reaction evidence="1">
        <text>ATP + protein L-histidine = ADP + protein N-phospho-L-histidine.</text>
        <dbReference type="EC" id="2.7.13.3"/>
    </reaction>
</comment>
<dbReference type="InterPro" id="IPR047669">
    <property type="entry name" value="MtrAB_MtrB"/>
</dbReference>
<dbReference type="Gene3D" id="6.10.340.10">
    <property type="match status" value="1"/>
</dbReference>
<dbReference type="FunFam" id="1.10.287.130:FF:000010">
    <property type="entry name" value="Two-component sensor histidine kinase"/>
    <property type="match status" value="1"/>
</dbReference>
<dbReference type="STRING" id="380244.SAMN05216298_2264"/>
<dbReference type="InterPro" id="IPR005467">
    <property type="entry name" value="His_kinase_dom"/>
</dbReference>
<dbReference type="InterPro" id="IPR050351">
    <property type="entry name" value="BphY/WalK/GraS-like"/>
</dbReference>
<dbReference type="Proteomes" id="UP000198662">
    <property type="component" value="Unassembled WGS sequence"/>
</dbReference>
<dbReference type="GO" id="GO:0007234">
    <property type="term" value="P:osmosensory signaling via phosphorelay pathway"/>
    <property type="evidence" value="ECO:0007669"/>
    <property type="project" value="TreeGrafter"/>
</dbReference>
<dbReference type="GO" id="GO:0005886">
    <property type="term" value="C:plasma membrane"/>
    <property type="evidence" value="ECO:0007669"/>
    <property type="project" value="UniProtKB-SubCell"/>
</dbReference>
<dbReference type="SUPFAM" id="SSF47384">
    <property type="entry name" value="Homodimeric domain of signal transducing histidine kinase"/>
    <property type="match status" value="1"/>
</dbReference>
<keyword evidence="5" id="KW-0597">Phosphoprotein</keyword>
<keyword evidence="13 16" id="KW-0472">Membrane</keyword>
<dbReference type="EMBL" id="FNGF01000003">
    <property type="protein sequence ID" value="SDL01209.1"/>
    <property type="molecule type" value="Genomic_DNA"/>
</dbReference>
<keyword evidence="6" id="KW-0808">Transferase</keyword>
<dbReference type="AlphaFoldDB" id="A0A1G9GKL0"/>
<dbReference type="PRINTS" id="PR00344">
    <property type="entry name" value="BCTRLSENSOR"/>
</dbReference>
<dbReference type="SUPFAM" id="SSF55874">
    <property type="entry name" value="ATPase domain of HSP90 chaperone/DNA topoisomerase II/histidine kinase"/>
    <property type="match status" value="1"/>
</dbReference>
<dbReference type="InterPro" id="IPR004358">
    <property type="entry name" value="Sig_transdc_His_kin-like_C"/>
</dbReference>
<dbReference type="PROSITE" id="PS50109">
    <property type="entry name" value="HIS_KIN"/>
    <property type="match status" value="1"/>
</dbReference>
<dbReference type="InterPro" id="IPR003594">
    <property type="entry name" value="HATPase_dom"/>
</dbReference>
<evidence type="ECO:0000256" key="6">
    <source>
        <dbReference type="ARBA" id="ARBA00022679"/>
    </source>
</evidence>
<dbReference type="GO" id="GO:0000156">
    <property type="term" value="F:phosphorelay response regulator activity"/>
    <property type="evidence" value="ECO:0007669"/>
    <property type="project" value="TreeGrafter"/>
</dbReference>
<evidence type="ECO:0000256" key="9">
    <source>
        <dbReference type="ARBA" id="ARBA00022777"/>
    </source>
</evidence>
<feature type="transmembrane region" description="Helical" evidence="16">
    <location>
        <begin position="224"/>
        <end position="247"/>
    </location>
</feature>
<dbReference type="SMART" id="SM00387">
    <property type="entry name" value="HATPase_c"/>
    <property type="match status" value="1"/>
</dbReference>
<dbReference type="Gene3D" id="3.30.565.10">
    <property type="entry name" value="Histidine kinase-like ATPase, C-terminal domain"/>
    <property type="match status" value="1"/>
</dbReference>
<dbReference type="PROSITE" id="PS50885">
    <property type="entry name" value="HAMP"/>
    <property type="match status" value="1"/>
</dbReference>
<feature type="transmembrane region" description="Helical" evidence="16">
    <location>
        <begin position="61"/>
        <end position="85"/>
    </location>
</feature>
<evidence type="ECO:0000256" key="11">
    <source>
        <dbReference type="ARBA" id="ARBA00022989"/>
    </source>
</evidence>
<protein>
    <recommendedName>
        <fullName evidence="14">Sensor histidine kinase MtrB</fullName>
        <ecNumber evidence="3">2.7.13.3</ecNumber>
    </recommendedName>
    <alternativeName>
        <fullName evidence="15">Sensor-like histidine kinase SenX3</fullName>
    </alternativeName>
</protein>
<dbReference type="PANTHER" id="PTHR42878">
    <property type="entry name" value="TWO-COMPONENT HISTIDINE KINASE"/>
    <property type="match status" value="1"/>
</dbReference>
<dbReference type="SMART" id="SM00304">
    <property type="entry name" value="HAMP"/>
    <property type="match status" value="1"/>
</dbReference>
<evidence type="ECO:0000256" key="16">
    <source>
        <dbReference type="SAM" id="Phobius"/>
    </source>
</evidence>
<evidence type="ECO:0000256" key="4">
    <source>
        <dbReference type="ARBA" id="ARBA00022475"/>
    </source>
</evidence>
<evidence type="ECO:0000256" key="5">
    <source>
        <dbReference type="ARBA" id="ARBA00022553"/>
    </source>
</evidence>
<reference evidence="20" key="1">
    <citation type="submission" date="2016-10" db="EMBL/GenBank/DDBJ databases">
        <authorList>
            <person name="Varghese N."/>
            <person name="Submissions S."/>
        </authorList>
    </citation>
    <scope>NUCLEOTIDE SEQUENCE [LARGE SCALE GENOMIC DNA]</scope>
    <source>
        <strain evidence="20">CGMCC 4.3147</strain>
    </source>
</reference>
<evidence type="ECO:0000256" key="8">
    <source>
        <dbReference type="ARBA" id="ARBA00022741"/>
    </source>
</evidence>
<gene>
    <name evidence="19" type="ORF">SAMN05216298_2264</name>
</gene>
<evidence type="ECO:0000256" key="3">
    <source>
        <dbReference type="ARBA" id="ARBA00012438"/>
    </source>
</evidence>
<feature type="domain" description="HAMP" evidence="18">
    <location>
        <begin position="244"/>
        <end position="296"/>
    </location>
</feature>
<keyword evidence="4" id="KW-1003">Cell membrane</keyword>
<evidence type="ECO:0000256" key="10">
    <source>
        <dbReference type="ARBA" id="ARBA00022840"/>
    </source>
</evidence>
<feature type="domain" description="Histidine kinase" evidence="17">
    <location>
        <begin position="311"/>
        <end position="528"/>
    </location>
</feature>
<evidence type="ECO:0000313" key="19">
    <source>
        <dbReference type="EMBL" id="SDL01209.1"/>
    </source>
</evidence>
<evidence type="ECO:0000256" key="15">
    <source>
        <dbReference type="ARBA" id="ARBA00039401"/>
    </source>
</evidence>
<dbReference type="NCBIfam" id="NF040691">
    <property type="entry name" value="MtrAB_MtrB"/>
    <property type="match status" value="1"/>
</dbReference>
<keyword evidence="20" id="KW-1185">Reference proteome</keyword>
<comment type="subcellular location">
    <subcellularLocation>
        <location evidence="2">Cell membrane</location>
        <topology evidence="2">Multi-pass membrane protein</topology>
    </subcellularLocation>
</comment>
<evidence type="ECO:0000259" key="17">
    <source>
        <dbReference type="PROSITE" id="PS50109"/>
    </source>
</evidence>
<evidence type="ECO:0000256" key="14">
    <source>
        <dbReference type="ARBA" id="ARBA00035305"/>
    </source>
</evidence>
<dbReference type="InterPro" id="IPR036890">
    <property type="entry name" value="HATPase_C_sf"/>
</dbReference>
<evidence type="ECO:0000259" key="18">
    <source>
        <dbReference type="PROSITE" id="PS50885"/>
    </source>
</evidence>
<dbReference type="GO" id="GO:0005524">
    <property type="term" value="F:ATP binding"/>
    <property type="evidence" value="ECO:0007669"/>
    <property type="project" value="UniProtKB-KW"/>
</dbReference>
<keyword evidence="12" id="KW-0902">Two-component regulatory system</keyword>
<keyword evidence="7 16" id="KW-0812">Transmembrane</keyword>
<dbReference type="GO" id="GO:0030295">
    <property type="term" value="F:protein kinase activator activity"/>
    <property type="evidence" value="ECO:0007669"/>
    <property type="project" value="TreeGrafter"/>
</dbReference>
<dbReference type="Pfam" id="PF02518">
    <property type="entry name" value="HATPase_c"/>
    <property type="match status" value="1"/>
</dbReference>
<keyword evidence="8" id="KW-0547">Nucleotide-binding</keyword>
<dbReference type="CDD" id="cd00082">
    <property type="entry name" value="HisKA"/>
    <property type="match status" value="1"/>
</dbReference>
<dbReference type="CDD" id="cd06225">
    <property type="entry name" value="HAMP"/>
    <property type="match status" value="1"/>
</dbReference>
<organism evidence="19 20">
    <name type="scientific">Glycomyces sambucus</name>
    <dbReference type="NCBI Taxonomy" id="380244"/>
    <lineage>
        <taxon>Bacteria</taxon>
        <taxon>Bacillati</taxon>
        <taxon>Actinomycetota</taxon>
        <taxon>Actinomycetes</taxon>
        <taxon>Glycomycetales</taxon>
        <taxon>Glycomycetaceae</taxon>
        <taxon>Glycomyces</taxon>
    </lineage>
</organism>
<keyword evidence="10" id="KW-0067">ATP-binding</keyword>
<name>A0A1G9GKL0_9ACTN</name>